<evidence type="ECO:0000313" key="1">
    <source>
        <dbReference type="EMBL" id="KAF9629014.1"/>
    </source>
</evidence>
<gene>
    <name evidence="1" type="ORF">BFW01_g10217</name>
</gene>
<evidence type="ECO:0000313" key="2">
    <source>
        <dbReference type="Proteomes" id="UP000627934"/>
    </source>
</evidence>
<name>A0A8H7INX0_9PEZI</name>
<proteinExistence type="predicted"/>
<comment type="caution">
    <text evidence="1">The sequence shown here is derived from an EMBL/GenBank/DDBJ whole genome shotgun (WGS) entry which is preliminary data.</text>
</comment>
<accession>A0A8H7INX0</accession>
<dbReference type="Proteomes" id="UP000627934">
    <property type="component" value="Unassembled WGS sequence"/>
</dbReference>
<protein>
    <submittedName>
        <fullName evidence="1">Uncharacterized protein</fullName>
    </submittedName>
</protein>
<dbReference type="EMBL" id="MDYX01000024">
    <property type="protein sequence ID" value="KAF9629014.1"/>
    <property type="molecule type" value="Genomic_DNA"/>
</dbReference>
<reference evidence="1" key="1">
    <citation type="submission" date="2016-08" db="EMBL/GenBank/DDBJ databases">
        <authorList>
            <person name="Yan J."/>
        </authorList>
    </citation>
    <scope>NUCLEOTIDE SEQUENCE</scope>
    <source>
        <strain evidence="1">CSS-01s</strain>
    </source>
</reference>
<dbReference type="AlphaFoldDB" id="A0A8H7INX0"/>
<reference evidence="1" key="2">
    <citation type="journal article" date="2018" name="DNA Res.">
        <title>Comparative genome and transcriptome analyses reveal adaptations to opportunistic infections in woody plant degrading pathogens of Botryosphaeriaceae.</title>
        <authorList>
            <person name="Yan J.Y."/>
            <person name="Zhao W.S."/>
            <person name="Chen Z."/>
            <person name="Xing Q.K."/>
            <person name="Zhang W."/>
            <person name="Chethana K.W.T."/>
            <person name="Xue M.F."/>
            <person name="Xu J.P."/>
            <person name="Phillips A.J.L."/>
            <person name="Wang Y."/>
            <person name="Liu J.H."/>
            <person name="Liu M."/>
            <person name="Zhou Y."/>
            <person name="Jayawardena R.S."/>
            <person name="Manawasinghe I.S."/>
            <person name="Huang J.B."/>
            <person name="Qiao G.H."/>
            <person name="Fu C.Y."/>
            <person name="Guo F.F."/>
            <person name="Dissanayake A.J."/>
            <person name="Peng Y.L."/>
            <person name="Hyde K.D."/>
            <person name="Li X.H."/>
        </authorList>
    </citation>
    <scope>NUCLEOTIDE SEQUENCE</scope>
    <source>
        <strain evidence="1">CSS-01s</strain>
    </source>
</reference>
<organism evidence="1 2">
    <name type="scientific">Lasiodiplodia theobromae</name>
    <dbReference type="NCBI Taxonomy" id="45133"/>
    <lineage>
        <taxon>Eukaryota</taxon>
        <taxon>Fungi</taxon>
        <taxon>Dikarya</taxon>
        <taxon>Ascomycota</taxon>
        <taxon>Pezizomycotina</taxon>
        <taxon>Dothideomycetes</taxon>
        <taxon>Dothideomycetes incertae sedis</taxon>
        <taxon>Botryosphaeriales</taxon>
        <taxon>Botryosphaeriaceae</taxon>
        <taxon>Lasiodiplodia</taxon>
    </lineage>
</organism>
<sequence>MPKLQTVGQLRLNDLPALSKLGFDATINNCSNLFVSDTALLTLDGLDPEGITNGFQVTSNKNLENITMSVASTMATVASNVTIANNSPALYVSLPNLAAAQNLVITNATQISLPALQHAYILSLMSNAFTEFSAPKLESVGNDTMGITIQSNQGVTTLDFPVLARTGVLTVLDNTRLQNLVLPKLQLVPNGIMLEGNLAK</sequence>